<organism evidence="1">
    <name type="scientific">freshwater metagenome</name>
    <dbReference type="NCBI Taxonomy" id="449393"/>
    <lineage>
        <taxon>unclassified sequences</taxon>
        <taxon>metagenomes</taxon>
        <taxon>ecological metagenomes</taxon>
    </lineage>
</organism>
<dbReference type="EMBL" id="CAEZVV010000055">
    <property type="protein sequence ID" value="CAB4645766.1"/>
    <property type="molecule type" value="Genomic_DNA"/>
</dbReference>
<accession>A0A6J6K955</accession>
<reference evidence="1" key="1">
    <citation type="submission" date="2020-05" db="EMBL/GenBank/DDBJ databases">
        <authorList>
            <person name="Chiriac C."/>
            <person name="Salcher M."/>
            <person name="Ghai R."/>
            <person name="Kavagutti S V."/>
        </authorList>
    </citation>
    <scope>NUCLEOTIDE SEQUENCE</scope>
</reference>
<name>A0A6J6K955_9ZZZZ</name>
<dbReference type="AlphaFoldDB" id="A0A6J6K955"/>
<protein>
    <submittedName>
        <fullName evidence="1">Unannotated protein</fullName>
    </submittedName>
</protein>
<sequence>MKPRISSEPGANASGSSKDFGELGFGGLIVLASDCGEPGCPVSVTANDDPRNDQFAVEVCVERKRSEGDNSGTGYLEFVDDLDVSESSVRRCRGERAIASWNGDSRRMTDPDNPDTIGDEKHVFVVTQGDKVSVNLKSTSASNHAHGLIHRWSSLRVAVMSCEMPTESN</sequence>
<gene>
    <name evidence="1" type="ORF">UFOPK2143_00988</name>
</gene>
<evidence type="ECO:0000313" key="1">
    <source>
        <dbReference type="EMBL" id="CAB4645766.1"/>
    </source>
</evidence>
<proteinExistence type="predicted"/>